<evidence type="ECO:0000259" key="1">
    <source>
        <dbReference type="Pfam" id="PF06094"/>
    </source>
</evidence>
<protein>
    <submittedName>
        <fullName evidence="2">Gamma-glutamylcyclotransferase</fullName>
    </submittedName>
</protein>
<accession>A0ABQ2H320</accession>
<organism evidence="2 3">
    <name type="scientific">Pseudomonas asuensis</name>
    <dbReference type="NCBI Taxonomy" id="1825787"/>
    <lineage>
        <taxon>Bacteria</taxon>
        <taxon>Pseudomonadati</taxon>
        <taxon>Pseudomonadota</taxon>
        <taxon>Gammaproteobacteria</taxon>
        <taxon>Pseudomonadales</taxon>
        <taxon>Pseudomonadaceae</taxon>
        <taxon>Pseudomonas</taxon>
    </lineage>
</organism>
<gene>
    <name evidence="2" type="ORF">GCM10009425_46710</name>
</gene>
<comment type="caution">
    <text evidence="2">The sequence shown here is derived from an EMBL/GenBank/DDBJ whole genome shotgun (WGS) entry which is preliminary data.</text>
</comment>
<dbReference type="CDD" id="cd06661">
    <property type="entry name" value="GGCT_like"/>
    <property type="match status" value="1"/>
</dbReference>
<reference evidence="3" key="1">
    <citation type="journal article" date="2019" name="Int. J. Syst. Evol. Microbiol.">
        <title>The Global Catalogue of Microorganisms (GCM) 10K type strain sequencing project: providing services to taxonomists for standard genome sequencing and annotation.</title>
        <authorList>
            <consortium name="The Broad Institute Genomics Platform"/>
            <consortium name="The Broad Institute Genome Sequencing Center for Infectious Disease"/>
            <person name="Wu L."/>
            <person name="Ma J."/>
        </authorList>
    </citation>
    <scope>NUCLEOTIDE SEQUENCE [LARGE SCALE GENOMIC DNA]</scope>
    <source>
        <strain evidence="3">JCM 13501</strain>
    </source>
</reference>
<dbReference type="Proteomes" id="UP000616499">
    <property type="component" value="Unassembled WGS sequence"/>
</dbReference>
<dbReference type="Pfam" id="PF06094">
    <property type="entry name" value="GGACT"/>
    <property type="match status" value="1"/>
</dbReference>
<dbReference type="InterPro" id="IPR009288">
    <property type="entry name" value="AIG2-like_dom"/>
</dbReference>
<feature type="domain" description="Gamma-glutamylcyclotransferase AIG2-like" evidence="1">
    <location>
        <begin position="4"/>
        <end position="107"/>
    </location>
</feature>
<dbReference type="SUPFAM" id="SSF110857">
    <property type="entry name" value="Gamma-glutamyl cyclotransferase-like"/>
    <property type="match status" value="1"/>
</dbReference>
<dbReference type="InterPro" id="IPR013024">
    <property type="entry name" value="GGCT-like"/>
</dbReference>
<proteinExistence type="predicted"/>
<keyword evidence="3" id="KW-1185">Reference proteome</keyword>
<dbReference type="Gene3D" id="3.10.490.10">
    <property type="entry name" value="Gamma-glutamyl cyclotransferase-like"/>
    <property type="match status" value="1"/>
</dbReference>
<evidence type="ECO:0000313" key="2">
    <source>
        <dbReference type="EMBL" id="GGM30720.1"/>
    </source>
</evidence>
<dbReference type="InterPro" id="IPR036568">
    <property type="entry name" value="GGCT-like_sf"/>
</dbReference>
<evidence type="ECO:0000313" key="3">
    <source>
        <dbReference type="Proteomes" id="UP000616499"/>
    </source>
</evidence>
<dbReference type="EMBL" id="BMNW01000019">
    <property type="protein sequence ID" value="GGM30720.1"/>
    <property type="molecule type" value="Genomic_DNA"/>
</dbReference>
<name>A0ABQ2H320_9PSED</name>
<dbReference type="RefSeq" id="WP_188868543.1">
    <property type="nucleotide sequence ID" value="NZ_BMNW01000019.1"/>
</dbReference>
<sequence>MERLFVYGTLGPGRPNEHVMLNIGGSWEEASLKGKLIKEGWGADMDFPGLAIADDGEAIHGHVFASDNLEQHWDALDSFEGNEYKRVLATVTLASGSTVKAYVYALRKFS</sequence>